<dbReference type="NCBIfam" id="TIGR00154">
    <property type="entry name" value="ispE"/>
    <property type="match status" value="1"/>
</dbReference>
<dbReference type="InterPro" id="IPR014721">
    <property type="entry name" value="Ribsml_uS5_D2-typ_fold_subgr"/>
</dbReference>
<evidence type="ECO:0000313" key="13">
    <source>
        <dbReference type="Proteomes" id="UP001055025"/>
    </source>
</evidence>
<dbReference type="Pfam" id="PF00288">
    <property type="entry name" value="GHMP_kinases_N"/>
    <property type="match status" value="1"/>
</dbReference>
<dbReference type="Pfam" id="PF08544">
    <property type="entry name" value="GHMP_kinases_C"/>
    <property type="match status" value="1"/>
</dbReference>
<dbReference type="EC" id="2.7.1.148" evidence="2 9"/>
<comment type="caution">
    <text evidence="12">The sequence shown here is derived from an EMBL/GenBank/DDBJ whole genome shotgun (WGS) entry which is preliminary data.</text>
</comment>
<evidence type="ECO:0000256" key="1">
    <source>
        <dbReference type="ARBA" id="ARBA00009684"/>
    </source>
</evidence>
<gene>
    <name evidence="9 12" type="primary">ispE</name>
    <name evidence="12" type="ORF">ATOP_04340</name>
</gene>
<dbReference type="PANTHER" id="PTHR43527:SF2">
    <property type="entry name" value="4-DIPHOSPHOCYTIDYL-2-C-METHYL-D-ERYTHRITOL KINASE, CHLOROPLASTIC"/>
    <property type="match status" value="1"/>
</dbReference>
<dbReference type="RefSeq" id="WP_168354120.1">
    <property type="nucleotide sequence ID" value="NZ_BQKC01000001.1"/>
</dbReference>
<evidence type="ECO:0000256" key="6">
    <source>
        <dbReference type="ARBA" id="ARBA00022777"/>
    </source>
</evidence>
<feature type="active site" evidence="9">
    <location>
        <position position="138"/>
    </location>
</feature>
<evidence type="ECO:0000256" key="9">
    <source>
        <dbReference type="HAMAP-Rule" id="MF_00061"/>
    </source>
</evidence>
<dbReference type="GO" id="GO:0050515">
    <property type="term" value="F:4-(cytidine 5'-diphospho)-2-C-methyl-D-erythritol kinase activity"/>
    <property type="evidence" value="ECO:0007669"/>
    <property type="project" value="UniProtKB-UniRule"/>
</dbReference>
<evidence type="ECO:0000313" key="12">
    <source>
        <dbReference type="EMBL" id="GJM54779.1"/>
    </source>
</evidence>
<evidence type="ECO:0000259" key="10">
    <source>
        <dbReference type="Pfam" id="PF00288"/>
    </source>
</evidence>
<keyword evidence="13" id="KW-1185">Reference proteome</keyword>
<comment type="pathway">
    <text evidence="9">Isoprenoid biosynthesis; isopentenyl diphosphate biosynthesis via DXP pathway; isopentenyl diphosphate from 1-deoxy-D-xylulose 5-phosphate: step 3/6.</text>
</comment>
<dbReference type="InterPro" id="IPR020568">
    <property type="entry name" value="Ribosomal_Su5_D2-typ_SF"/>
</dbReference>
<comment type="similarity">
    <text evidence="1 9">Belongs to the GHMP kinase family. IspE subfamily.</text>
</comment>
<feature type="domain" description="GHMP kinase N-terminal" evidence="10">
    <location>
        <begin position="68"/>
        <end position="145"/>
    </location>
</feature>
<evidence type="ECO:0000256" key="4">
    <source>
        <dbReference type="ARBA" id="ARBA00022679"/>
    </source>
</evidence>
<evidence type="ECO:0000256" key="3">
    <source>
        <dbReference type="ARBA" id="ARBA00017473"/>
    </source>
</evidence>
<feature type="binding site" evidence="9">
    <location>
        <begin position="96"/>
        <end position="106"/>
    </location>
    <ligand>
        <name>ATP</name>
        <dbReference type="ChEBI" id="CHEBI:30616"/>
    </ligand>
</feature>
<dbReference type="PANTHER" id="PTHR43527">
    <property type="entry name" value="4-DIPHOSPHOCYTIDYL-2-C-METHYL-D-ERYTHRITOL KINASE, CHLOROPLASTIC"/>
    <property type="match status" value="1"/>
</dbReference>
<reference evidence="12" key="1">
    <citation type="journal article" date="2022" name="Int. J. Syst. Evol. Microbiol.">
        <title>Granulimonas faecalis gen. nov., sp. nov., and Leptogranulimonas caecicola gen. nov., sp. nov., novel lactate-producing Atopobiaceae bacteria isolated from mouse intestines, and an emended description of the family Atopobiaceae.</title>
        <authorList>
            <person name="Morinaga K."/>
            <person name="Kusada H."/>
            <person name="Sakamoto S."/>
            <person name="Murakami T."/>
            <person name="Toyoda A."/>
            <person name="Mori H."/>
            <person name="Meng X.Y."/>
            <person name="Takashino M."/>
            <person name="Murotomi K."/>
            <person name="Tamaki H."/>
        </authorList>
    </citation>
    <scope>NUCLEOTIDE SEQUENCE</scope>
    <source>
        <strain evidence="12">OPF53</strain>
    </source>
</reference>
<dbReference type="AlphaFoldDB" id="A0AAV5B236"/>
<dbReference type="GO" id="GO:0019288">
    <property type="term" value="P:isopentenyl diphosphate biosynthetic process, methylerythritol 4-phosphate pathway"/>
    <property type="evidence" value="ECO:0007669"/>
    <property type="project" value="UniProtKB-UniRule"/>
</dbReference>
<keyword evidence="7 9" id="KW-0067">ATP-binding</keyword>
<dbReference type="HAMAP" id="MF_00061">
    <property type="entry name" value="IspE"/>
    <property type="match status" value="1"/>
</dbReference>
<evidence type="ECO:0000256" key="5">
    <source>
        <dbReference type="ARBA" id="ARBA00022741"/>
    </source>
</evidence>
<dbReference type="GO" id="GO:0016114">
    <property type="term" value="P:terpenoid biosynthetic process"/>
    <property type="evidence" value="ECO:0007669"/>
    <property type="project" value="UniProtKB-UniRule"/>
</dbReference>
<sequence length="299" mass="30640">MALPQIVVTTPAKVNLYLGVSTERTPRGLHAVRTVMTAVDLVDTLTLQPASTLEVVCVPSVRCAPRDNLAARAALVLSESIDRVPDVRIVIDKRIPSQAGLGGGSSDAAATLVALARLWDLDPAGPEVVGAARAVGADVPFFLYGAPALMGGAGDVLERTFDPVELPVVLVRPLGPGVDTAEAYREFDRSPVPAADPAPLVSALEAGDACAVPLAVANNLDPVARRLMPAEEAVATWLAARPGVLASQVSGSGSCVFGFCTSHAAAEGAATDAARRGWWACGTSTRGGGPAIVSDTWHG</sequence>
<keyword evidence="6 9" id="KW-0418">Kinase</keyword>
<dbReference type="SUPFAM" id="SSF55060">
    <property type="entry name" value="GHMP Kinase, C-terminal domain"/>
    <property type="match status" value="1"/>
</dbReference>
<protein>
    <recommendedName>
        <fullName evidence="3 9">4-diphosphocytidyl-2-C-methyl-D-erythritol kinase</fullName>
        <shortName evidence="9">CMK</shortName>
        <ecNumber evidence="2 9">2.7.1.148</ecNumber>
    </recommendedName>
    <alternativeName>
        <fullName evidence="8 9">4-(cytidine-5'-diphospho)-2-C-methyl-D-erythritol kinase</fullName>
    </alternativeName>
</protein>
<comment type="function">
    <text evidence="9">Catalyzes the phosphorylation of the position 2 hydroxy group of 4-diphosphocytidyl-2C-methyl-D-erythritol.</text>
</comment>
<dbReference type="PIRSF" id="PIRSF010376">
    <property type="entry name" value="IspE"/>
    <property type="match status" value="1"/>
</dbReference>
<dbReference type="Proteomes" id="UP001055025">
    <property type="component" value="Unassembled WGS sequence"/>
</dbReference>
<keyword evidence="9" id="KW-0414">Isoprene biosynthesis</keyword>
<dbReference type="SUPFAM" id="SSF54211">
    <property type="entry name" value="Ribosomal protein S5 domain 2-like"/>
    <property type="match status" value="1"/>
</dbReference>
<feature type="domain" description="GHMP kinase C-terminal" evidence="11">
    <location>
        <begin position="202"/>
        <end position="272"/>
    </location>
</feature>
<evidence type="ECO:0000256" key="2">
    <source>
        <dbReference type="ARBA" id="ARBA00012052"/>
    </source>
</evidence>
<dbReference type="GO" id="GO:0005524">
    <property type="term" value="F:ATP binding"/>
    <property type="evidence" value="ECO:0007669"/>
    <property type="project" value="UniProtKB-UniRule"/>
</dbReference>
<dbReference type="InterPro" id="IPR036554">
    <property type="entry name" value="GHMP_kinase_C_sf"/>
</dbReference>
<dbReference type="EMBL" id="BQKC01000001">
    <property type="protein sequence ID" value="GJM54779.1"/>
    <property type="molecule type" value="Genomic_DNA"/>
</dbReference>
<comment type="catalytic activity">
    <reaction evidence="9">
        <text>4-CDP-2-C-methyl-D-erythritol + ATP = 4-CDP-2-C-methyl-D-erythritol 2-phosphate + ADP + H(+)</text>
        <dbReference type="Rhea" id="RHEA:18437"/>
        <dbReference type="ChEBI" id="CHEBI:15378"/>
        <dbReference type="ChEBI" id="CHEBI:30616"/>
        <dbReference type="ChEBI" id="CHEBI:57823"/>
        <dbReference type="ChEBI" id="CHEBI:57919"/>
        <dbReference type="ChEBI" id="CHEBI:456216"/>
        <dbReference type="EC" id="2.7.1.148"/>
    </reaction>
</comment>
<evidence type="ECO:0000256" key="7">
    <source>
        <dbReference type="ARBA" id="ARBA00022840"/>
    </source>
</evidence>
<dbReference type="InterPro" id="IPR006204">
    <property type="entry name" value="GHMP_kinase_N_dom"/>
</dbReference>
<evidence type="ECO:0000256" key="8">
    <source>
        <dbReference type="ARBA" id="ARBA00032554"/>
    </source>
</evidence>
<evidence type="ECO:0000259" key="11">
    <source>
        <dbReference type="Pfam" id="PF08544"/>
    </source>
</evidence>
<keyword evidence="4 9" id="KW-0808">Transferase</keyword>
<proteinExistence type="inferred from homology"/>
<name>A0AAV5B236_9ACTN</name>
<feature type="active site" evidence="9">
    <location>
        <position position="13"/>
    </location>
</feature>
<dbReference type="Gene3D" id="3.30.230.10">
    <property type="match status" value="1"/>
</dbReference>
<dbReference type="Gene3D" id="3.30.70.890">
    <property type="entry name" value="GHMP kinase, C-terminal domain"/>
    <property type="match status" value="1"/>
</dbReference>
<accession>A0AAV5B236</accession>
<dbReference type="InterPro" id="IPR013750">
    <property type="entry name" value="GHMP_kinase_C_dom"/>
</dbReference>
<organism evidence="12 13">
    <name type="scientific">Granulimonas faecalis</name>
    <dbReference type="NCBI Taxonomy" id="2894155"/>
    <lineage>
        <taxon>Bacteria</taxon>
        <taxon>Bacillati</taxon>
        <taxon>Actinomycetota</taxon>
        <taxon>Coriobacteriia</taxon>
        <taxon>Coriobacteriales</taxon>
        <taxon>Kribbibacteriaceae</taxon>
        <taxon>Granulimonas</taxon>
    </lineage>
</organism>
<dbReference type="InterPro" id="IPR004424">
    <property type="entry name" value="IspE"/>
</dbReference>
<keyword evidence="5 9" id="KW-0547">Nucleotide-binding</keyword>